<comment type="similarity">
    <text evidence="2">Belongs to the NAD(P)-dependent epimerase/dehydratase family. Dihydroflavonol-4-reductase subfamily.</text>
</comment>
<dbReference type="Gene3D" id="3.40.50.720">
    <property type="entry name" value="NAD(P)-binding Rossmann-like Domain"/>
    <property type="match status" value="1"/>
</dbReference>
<evidence type="ECO:0000256" key="1">
    <source>
        <dbReference type="ARBA" id="ARBA00023002"/>
    </source>
</evidence>
<dbReference type="PANTHER" id="PTHR10366">
    <property type="entry name" value="NAD DEPENDENT EPIMERASE/DEHYDRATASE"/>
    <property type="match status" value="1"/>
</dbReference>
<dbReference type="Pfam" id="PF01370">
    <property type="entry name" value="Epimerase"/>
    <property type="match status" value="1"/>
</dbReference>
<dbReference type="PANTHER" id="PTHR10366:SF564">
    <property type="entry name" value="STEROL-4-ALPHA-CARBOXYLATE 3-DEHYDROGENASE, DECARBOXYLATING"/>
    <property type="match status" value="1"/>
</dbReference>
<dbReference type="SUPFAM" id="SSF51735">
    <property type="entry name" value="NAD(P)-binding Rossmann-fold domains"/>
    <property type="match status" value="1"/>
</dbReference>
<evidence type="ECO:0000256" key="2">
    <source>
        <dbReference type="ARBA" id="ARBA00023445"/>
    </source>
</evidence>
<dbReference type="InterPro" id="IPR001509">
    <property type="entry name" value="Epimerase_deHydtase"/>
</dbReference>
<gene>
    <name evidence="4" type="ORF">EKD02_09110</name>
</gene>
<sequence>MPVSTVVITGATGYIGSQLLLSLLSGFSDEVRIRVVARESSECGLFEGLPVEVVRADIGDQLALNEAFSGADTVFHCAGFISYSRHFRHELYAVNAVGSATVVNACLFNRVRRLVMTSSIAAAGVPEDGSLVTEASSFQDWQHRNGYAESKHLGELEGLRGVAEGLEVVTLSPGVVIGRDPLNPASLSSSNEVLRMVHKGLVPVFPTGGTGFVDVRDVADALIAGWRKGKSGERYLVVGHNLLFSELFGRIGDLRGSAGIQAFPLPGWLGMVAASGGELYSLFLNRPSFISLESIGLASRRLFYSNSLSIEELQVTYRPLEETLRSAVT</sequence>
<accession>A0A432ASH8</accession>
<dbReference type="InterPro" id="IPR050425">
    <property type="entry name" value="NAD(P)_dehydrat-like"/>
</dbReference>
<dbReference type="InterPro" id="IPR036291">
    <property type="entry name" value="NAD(P)-bd_dom_sf"/>
</dbReference>
<evidence type="ECO:0000259" key="3">
    <source>
        <dbReference type="Pfam" id="PF01370"/>
    </source>
</evidence>
<dbReference type="GO" id="GO:0016616">
    <property type="term" value="F:oxidoreductase activity, acting on the CH-OH group of donors, NAD or NADP as acceptor"/>
    <property type="evidence" value="ECO:0007669"/>
    <property type="project" value="TreeGrafter"/>
</dbReference>
<dbReference type="Proteomes" id="UP000279908">
    <property type="component" value="Unassembled WGS sequence"/>
</dbReference>
<comment type="caution">
    <text evidence="4">The sequence shown here is derived from an EMBL/GenBank/DDBJ whole genome shotgun (WGS) entry which is preliminary data.</text>
</comment>
<dbReference type="RefSeq" id="WP_126385135.1">
    <property type="nucleotide sequence ID" value="NZ_RXYK01000019.1"/>
</dbReference>
<dbReference type="EMBL" id="RXYK01000019">
    <property type="protein sequence ID" value="RTY35921.1"/>
    <property type="molecule type" value="Genomic_DNA"/>
</dbReference>
<proteinExistence type="inferred from homology"/>
<feature type="domain" description="NAD-dependent epimerase/dehydratase" evidence="3">
    <location>
        <begin position="6"/>
        <end position="236"/>
    </location>
</feature>
<name>A0A432ASH8_CHLPH</name>
<keyword evidence="1" id="KW-0560">Oxidoreductase</keyword>
<protein>
    <submittedName>
        <fullName evidence="4">NAD-dependent epimerase/dehydratase family protein</fullName>
    </submittedName>
</protein>
<evidence type="ECO:0000313" key="4">
    <source>
        <dbReference type="EMBL" id="RTY35921.1"/>
    </source>
</evidence>
<reference evidence="4 5" key="1">
    <citation type="submission" date="2018-12" db="EMBL/GenBank/DDBJ databases">
        <authorList>
            <person name="Lunina O.N."/>
            <person name="Grouzdev D.S."/>
            <person name="Gorlenko V.M."/>
            <person name="Savvichev A.S."/>
        </authorList>
    </citation>
    <scope>NUCLEOTIDE SEQUENCE [LARGE SCALE GENOMIC DNA]</scope>
    <source>
        <strain evidence="4 5">BrKhr-17</strain>
    </source>
</reference>
<evidence type="ECO:0000313" key="5">
    <source>
        <dbReference type="Proteomes" id="UP000279908"/>
    </source>
</evidence>
<organism evidence="4 5">
    <name type="scientific">Chlorobium phaeovibrioides</name>
    <dbReference type="NCBI Taxonomy" id="1094"/>
    <lineage>
        <taxon>Bacteria</taxon>
        <taxon>Pseudomonadati</taxon>
        <taxon>Chlorobiota</taxon>
        <taxon>Chlorobiia</taxon>
        <taxon>Chlorobiales</taxon>
        <taxon>Chlorobiaceae</taxon>
        <taxon>Chlorobium/Pelodictyon group</taxon>
        <taxon>Chlorobium</taxon>
    </lineage>
</organism>
<dbReference type="AlphaFoldDB" id="A0A432ASH8"/>